<evidence type="ECO:0000256" key="1">
    <source>
        <dbReference type="ARBA" id="ARBA00023015"/>
    </source>
</evidence>
<feature type="domain" description="HTH tetR-type" evidence="5">
    <location>
        <begin position="12"/>
        <end position="71"/>
    </location>
</feature>
<dbReference type="InterPro" id="IPR050109">
    <property type="entry name" value="HTH-type_TetR-like_transc_reg"/>
</dbReference>
<dbReference type="GO" id="GO:0000976">
    <property type="term" value="F:transcription cis-regulatory region binding"/>
    <property type="evidence" value="ECO:0007669"/>
    <property type="project" value="TreeGrafter"/>
</dbReference>
<dbReference type="EMBL" id="CP002593">
    <property type="protein sequence ID" value="AEA22513.1"/>
    <property type="molecule type" value="Genomic_DNA"/>
</dbReference>
<keyword evidence="7" id="KW-1185">Reference proteome</keyword>
<dbReference type="PRINTS" id="PR00455">
    <property type="entry name" value="HTHTETR"/>
</dbReference>
<dbReference type="InterPro" id="IPR049445">
    <property type="entry name" value="TetR_SbtR-like_C"/>
</dbReference>
<dbReference type="Pfam" id="PF00440">
    <property type="entry name" value="TetR_N"/>
    <property type="match status" value="1"/>
</dbReference>
<dbReference type="SUPFAM" id="SSF48498">
    <property type="entry name" value="Tetracyclin repressor-like, C-terminal domain"/>
    <property type="match status" value="1"/>
</dbReference>
<keyword evidence="2 4" id="KW-0238">DNA-binding</keyword>
<dbReference type="KEGG" id="pdx:Psed_0238"/>
<accession>F4CM26</accession>
<dbReference type="PANTHER" id="PTHR30055:SF234">
    <property type="entry name" value="HTH-TYPE TRANSCRIPTIONAL REGULATOR BETI"/>
    <property type="match status" value="1"/>
</dbReference>
<dbReference type="STRING" id="675635.Psed_0238"/>
<dbReference type="PROSITE" id="PS50977">
    <property type="entry name" value="HTH_TETR_2"/>
    <property type="match status" value="1"/>
</dbReference>
<dbReference type="Proteomes" id="UP000007809">
    <property type="component" value="Chromosome"/>
</dbReference>
<evidence type="ECO:0000313" key="6">
    <source>
        <dbReference type="EMBL" id="AEA22513.1"/>
    </source>
</evidence>
<evidence type="ECO:0000259" key="5">
    <source>
        <dbReference type="PROSITE" id="PS50977"/>
    </source>
</evidence>
<sequence>MSSARAPRADAARNRQRVLDTAKEVFATEGRSAGLLDIAARAGVGAGTVYRHFPTKEALYAAVVSARLTELLDRVPSLPDDPPGQRCVEFWRLAVRHACENAALCDLITAGDQKLNIDPDVRQRYESVLDELVGRARDVGRLRDNLTTADVTSLLAAAVTAESRHHDAPPGHLAGLISASVFT</sequence>
<organism evidence="6 7">
    <name type="scientific">Pseudonocardia dioxanivorans (strain ATCC 55486 / DSM 44775 / JCM 13855 / CB1190)</name>
    <dbReference type="NCBI Taxonomy" id="675635"/>
    <lineage>
        <taxon>Bacteria</taxon>
        <taxon>Bacillati</taxon>
        <taxon>Actinomycetota</taxon>
        <taxon>Actinomycetes</taxon>
        <taxon>Pseudonocardiales</taxon>
        <taxon>Pseudonocardiaceae</taxon>
        <taxon>Pseudonocardia</taxon>
    </lineage>
</organism>
<dbReference type="InterPro" id="IPR036271">
    <property type="entry name" value="Tet_transcr_reg_TetR-rel_C_sf"/>
</dbReference>
<dbReference type="Gene3D" id="1.10.357.10">
    <property type="entry name" value="Tetracycline Repressor, domain 2"/>
    <property type="match status" value="1"/>
</dbReference>
<name>F4CM26_PSEUX</name>
<gene>
    <name evidence="6" type="ordered locus">Psed_0238</name>
</gene>
<dbReference type="InterPro" id="IPR001647">
    <property type="entry name" value="HTH_TetR"/>
</dbReference>
<dbReference type="GO" id="GO:0003700">
    <property type="term" value="F:DNA-binding transcription factor activity"/>
    <property type="evidence" value="ECO:0007669"/>
    <property type="project" value="TreeGrafter"/>
</dbReference>
<dbReference type="HOGENOM" id="CLU_069356_17_1_11"/>
<dbReference type="OrthoDB" id="3192968at2"/>
<protein>
    <submittedName>
        <fullName evidence="6">Regulatory protein TetR</fullName>
    </submittedName>
</protein>
<keyword evidence="3" id="KW-0804">Transcription</keyword>
<feature type="DNA-binding region" description="H-T-H motif" evidence="4">
    <location>
        <begin position="34"/>
        <end position="53"/>
    </location>
</feature>
<dbReference type="InterPro" id="IPR009057">
    <property type="entry name" value="Homeodomain-like_sf"/>
</dbReference>
<dbReference type="AlphaFoldDB" id="F4CM26"/>
<dbReference type="RefSeq" id="WP_013672454.1">
    <property type="nucleotide sequence ID" value="NC_015312.1"/>
</dbReference>
<dbReference type="PANTHER" id="PTHR30055">
    <property type="entry name" value="HTH-TYPE TRANSCRIPTIONAL REGULATOR RUTR"/>
    <property type="match status" value="1"/>
</dbReference>
<reference evidence="6 7" key="1">
    <citation type="journal article" date="2011" name="J. Bacteriol.">
        <title>Genome sequence of the 1,4-dioxane-degrading Pseudonocardia dioxanivorans strain CB1190.</title>
        <authorList>
            <person name="Sales C.M."/>
            <person name="Mahendra S."/>
            <person name="Grostern A."/>
            <person name="Parales R.E."/>
            <person name="Goodwin L.A."/>
            <person name="Woyke T."/>
            <person name="Nolan M."/>
            <person name="Lapidus A."/>
            <person name="Chertkov O."/>
            <person name="Ovchinnikova G."/>
            <person name="Sczyrba A."/>
            <person name="Alvarez-Cohen L."/>
        </authorList>
    </citation>
    <scope>NUCLEOTIDE SEQUENCE [LARGE SCALE GENOMIC DNA]</scope>
    <source>
        <strain evidence="7">ATCC 55486 / DSM 44775 / JCM 13855 / CB1190</strain>
    </source>
</reference>
<dbReference type="Pfam" id="PF21597">
    <property type="entry name" value="TetR_C_43"/>
    <property type="match status" value="1"/>
</dbReference>
<dbReference type="eggNOG" id="COG1309">
    <property type="taxonomic scope" value="Bacteria"/>
</dbReference>
<evidence type="ECO:0000256" key="3">
    <source>
        <dbReference type="ARBA" id="ARBA00023163"/>
    </source>
</evidence>
<evidence type="ECO:0000256" key="2">
    <source>
        <dbReference type="ARBA" id="ARBA00023125"/>
    </source>
</evidence>
<keyword evidence="1" id="KW-0805">Transcription regulation</keyword>
<dbReference type="SUPFAM" id="SSF46689">
    <property type="entry name" value="Homeodomain-like"/>
    <property type="match status" value="1"/>
</dbReference>
<evidence type="ECO:0000256" key="4">
    <source>
        <dbReference type="PROSITE-ProRule" id="PRU00335"/>
    </source>
</evidence>
<evidence type="ECO:0000313" key="7">
    <source>
        <dbReference type="Proteomes" id="UP000007809"/>
    </source>
</evidence>
<proteinExistence type="predicted"/>